<evidence type="ECO:0000313" key="1">
    <source>
        <dbReference type="EMBL" id="CCA75145.1"/>
    </source>
</evidence>
<dbReference type="InParanoid" id="G4TV02"/>
<protein>
    <submittedName>
        <fullName evidence="1">Uncharacterized protein</fullName>
    </submittedName>
</protein>
<dbReference type="HOGENOM" id="CLU_2134504_0_0_1"/>
<reference evidence="1 2" key="1">
    <citation type="journal article" date="2011" name="PLoS Pathog.">
        <title>Endophytic Life Strategies Decoded by Genome and Transcriptome Analyses of the Mutualistic Root Symbiont Piriformospora indica.</title>
        <authorList>
            <person name="Zuccaro A."/>
            <person name="Lahrmann U."/>
            <person name="Guldener U."/>
            <person name="Langen G."/>
            <person name="Pfiffi S."/>
            <person name="Biedenkopf D."/>
            <person name="Wong P."/>
            <person name="Samans B."/>
            <person name="Grimm C."/>
            <person name="Basiewicz M."/>
            <person name="Murat C."/>
            <person name="Martin F."/>
            <person name="Kogel K.H."/>
        </authorList>
    </citation>
    <scope>NUCLEOTIDE SEQUENCE [LARGE SCALE GENOMIC DNA]</scope>
    <source>
        <strain evidence="1 2">DSM 11827</strain>
    </source>
</reference>
<gene>
    <name evidence="1" type="ORF">PIIN_09129</name>
</gene>
<dbReference type="EMBL" id="CAFZ01000404">
    <property type="protein sequence ID" value="CCA75145.1"/>
    <property type="molecule type" value="Genomic_DNA"/>
</dbReference>
<dbReference type="Proteomes" id="UP000007148">
    <property type="component" value="Unassembled WGS sequence"/>
</dbReference>
<evidence type="ECO:0000313" key="2">
    <source>
        <dbReference type="Proteomes" id="UP000007148"/>
    </source>
</evidence>
<keyword evidence="2" id="KW-1185">Reference proteome</keyword>
<sequence length="113" mass="12538">MGPRPHGMSAIRSLVTFSKLLLIGDYSVAILYNSAVHFALRACIKLTEKHSADVKPIQWLFPESYENAWAPFGSGPWQCVPWKESSNCVTPGGRIRNTCLALALLSISFHCFL</sequence>
<proteinExistence type="predicted"/>
<comment type="caution">
    <text evidence="1">The sequence shown here is derived from an EMBL/GenBank/DDBJ whole genome shotgun (WGS) entry which is preliminary data.</text>
</comment>
<accession>G4TV02</accession>
<organism evidence="1 2">
    <name type="scientific">Serendipita indica (strain DSM 11827)</name>
    <name type="common">Root endophyte fungus</name>
    <name type="synonym">Piriformospora indica</name>
    <dbReference type="NCBI Taxonomy" id="1109443"/>
    <lineage>
        <taxon>Eukaryota</taxon>
        <taxon>Fungi</taxon>
        <taxon>Dikarya</taxon>
        <taxon>Basidiomycota</taxon>
        <taxon>Agaricomycotina</taxon>
        <taxon>Agaricomycetes</taxon>
        <taxon>Sebacinales</taxon>
        <taxon>Serendipitaceae</taxon>
        <taxon>Serendipita</taxon>
    </lineage>
</organism>
<name>G4TV02_SERID</name>
<dbReference type="AlphaFoldDB" id="G4TV02"/>